<reference evidence="3" key="1">
    <citation type="submission" date="2023-07" db="EMBL/GenBank/DDBJ databases">
        <title>Structural and functional analysis of rice phyllospheric bacteria for their antimicrobial properties and defense elicitation against blast disease.</title>
        <authorList>
            <person name="Sahu K.P."/>
            <person name="Asharani P."/>
            <person name="Kumar M."/>
            <person name="Reddy B."/>
            <person name="Kumar A."/>
        </authorList>
    </citation>
    <scope>NUCLEOTIDE SEQUENCE [LARGE SCALE GENOMIC DNA]</scope>
    <source>
        <strain evidence="3">OsEp_Plm_30P10</strain>
    </source>
</reference>
<protein>
    <submittedName>
        <fullName evidence="2">DUF1330 domain-containing protein</fullName>
    </submittedName>
</protein>
<dbReference type="InterPro" id="IPR011008">
    <property type="entry name" value="Dimeric_a/b-barrel"/>
</dbReference>
<keyword evidence="3" id="KW-1185">Reference proteome</keyword>
<dbReference type="RefSeq" id="WP_322544139.1">
    <property type="nucleotide sequence ID" value="NZ_JAOBTT010000002.1"/>
</dbReference>
<dbReference type="Pfam" id="PF07045">
    <property type="entry name" value="DUF1330"/>
    <property type="match status" value="1"/>
</dbReference>
<sequence length="98" mass="10825">MKKGYLIAHVTVTDAVAYAEYARAAGQAMQAFNPKIAAWSGQHENLEGESHERHVIFEFASFDEARQFYASPEYQAARQLRAGAASGTFVLVEGVEEE</sequence>
<gene>
    <name evidence="2" type="ORF">N4G40_18510</name>
</gene>
<proteinExistence type="predicted"/>
<feature type="domain" description="DUF1330" evidence="1">
    <location>
        <begin position="3"/>
        <end position="95"/>
    </location>
</feature>
<evidence type="ECO:0000259" key="1">
    <source>
        <dbReference type="Pfam" id="PF07045"/>
    </source>
</evidence>
<dbReference type="EMBL" id="JAOBTT010000002">
    <property type="protein sequence ID" value="MDZ7280250.1"/>
    <property type="molecule type" value="Genomic_DNA"/>
</dbReference>
<accession>A0ABU5LJZ5</accession>
<dbReference type="SUPFAM" id="SSF54909">
    <property type="entry name" value="Dimeric alpha+beta barrel"/>
    <property type="match status" value="1"/>
</dbReference>
<organism evidence="2 3">
    <name type="scientific">Pantoea eucrina</name>
    <dbReference type="NCBI Taxonomy" id="472693"/>
    <lineage>
        <taxon>Bacteria</taxon>
        <taxon>Pseudomonadati</taxon>
        <taxon>Pseudomonadota</taxon>
        <taxon>Gammaproteobacteria</taxon>
        <taxon>Enterobacterales</taxon>
        <taxon>Erwiniaceae</taxon>
        <taxon>Pantoea</taxon>
    </lineage>
</organism>
<dbReference type="PANTHER" id="PTHR41521:SF4">
    <property type="entry name" value="BLR0684 PROTEIN"/>
    <property type="match status" value="1"/>
</dbReference>
<comment type="caution">
    <text evidence="2">The sequence shown here is derived from an EMBL/GenBank/DDBJ whole genome shotgun (WGS) entry which is preliminary data.</text>
</comment>
<dbReference type="Proteomes" id="UP001288620">
    <property type="component" value="Unassembled WGS sequence"/>
</dbReference>
<dbReference type="PANTHER" id="PTHR41521">
    <property type="match status" value="1"/>
</dbReference>
<evidence type="ECO:0000313" key="3">
    <source>
        <dbReference type="Proteomes" id="UP001288620"/>
    </source>
</evidence>
<dbReference type="InterPro" id="IPR010753">
    <property type="entry name" value="DUF1330"/>
</dbReference>
<evidence type="ECO:0000313" key="2">
    <source>
        <dbReference type="EMBL" id="MDZ7280250.1"/>
    </source>
</evidence>
<dbReference type="Gene3D" id="3.30.70.100">
    <property type="match status" value="1"/>
</dbReference>
<name>A0ABU5LJZ5_9GAMM</name>